<name>A0A4R3MDF9_9BURK</name>
<dbReference type="EMBL" id="SMAJ01000003">
    <property type="protein sequence ID" value="TCT09555.1"/>
    <property type="molecule type" value="Genomic_DNA"/>
</dbReference>
<dbReference type="InterPro" id="IPR050857">
    <property type="entry name" value="D-2-hydroxyacid_DH"/>
</dbReference>
<dbReference type="SUPFAM" id="SSF52283">
    <property type="entry name" value="Formate/glycerate dehydrogenase catalytic domain-like"/>
    <property type="match status" value="1"/>
</dbReference>
<organism evidence="8 9">
    <name type="scientific">Paralcaligenes ureilyticus</name>
    <dbReference type="NCBI Taxonomy" id="627131"/>
    <lineage>
        <taxon>Bacteria</taxon>
        <taxon>Pseudomonadati</taxon>
        <taxon>Pseudomonadota</taxon>
        <taxon>Betaproteobacteria</taxon>
        <taxon>Burkholderiales</taxon>
        <taxon>Alcaligenaceae</taxon>
        <taxon>Paralcaligenes</taxon>
    </lineage>
</organism>
<dbReference type="Pfam" id="PF00389">
    <property type="entry name" value="2-Hacid_dh"/>
    <property type="match status" value="1"/>
</dbReference>
<evidence type="ECO:0000313" key="9">
    <source>
        <dbReference type="Proteomes" id="UP000295525"/>
    </source>
</evidence>
<dbReference type="GO" id="GO:0008652">
    <property type="term" value="P:amino acid biosynthetic process"/>
    <property type="evidence" value="ECO:0007669"/>
    <property type="project" value="UniProtKB-KW"/>
</dbReference>
<dbReference type="GO" id="GO:0051287">
    <property type="term" value="F:NAD binding"/>
    <property type="evidence" value="ECO:0007669"/>
    <property type="project" value="InterPro"/>
</dbReference>
<keyword evidence="3 5" id="KW-0560">Oxidoreductase</keyword>
<dbReference type="AlphaFoldDB" id="A0A4R3MDF9"/>
<gene>
    <name evidence="8" type="ORF">EDC26_103174</name>
</gene>
<dbReference type="FunFam" id="3.40.50.720:FF:000203">
    <property type="entry name" value="D-3-phosphoglycerate dehydrogenase (SerA)"/>
    <property type="match status" value="1"/>
</dbReference>
<dbReference type="Gene3D" id="3.40.50.720">
    <property type="entry name" value="NAD(P)-binding Rossmann-like Domain"/>
    <property type="match status" value="2"/>
</dbReference>
<dbReference type="InterPro" id="IPR006139">
    <property type="entry name" value="D-isomer_2_OHA_DH_cat_dom"/>
</dbReference>
<evidence type="ECO:0000256" key="1">
    <source>
        <dbReference type="ARBA" id="ARBA00005854"/>
    </source>
</evidence>
<dbReference type="InterPro" id="IPR036291">
    <property type="entry name" value="NAD(P)-bd_dom_sf"/>
</dbReference>
<evidence type="ECO:0000259" key="6">
    <source>
        <dbReference type="Pfam" id="PF00389"/>
    </source>
</evidence>
<protein>
    <submittedName>
        <fullName evidence="8">D-3-phosphoglycerate dehydrogenase</fullName>
    </submittedName>
</protein>
<dbReference type="PANTHER" id="PTHR42789">
    <property type="entry name" value="D-ISOMER SPECIFIC 2-HYDROXYACID DEHYDROGENASE FAMILY PROTEIN (AFU_ORTHOLOGUE AFUA_6G10090)"/>
    <property type="match status" value="1"/>
</dbReference>
<comment type="similarity">
    <text evidence="1 5">Belongs to the D-isomer specific 2-hydroxyacid dehydrogenase family.</text>
</comment>
<evidence type="ECO:0000256" key="2">
    <source>
        <dbReference type="ARBA" id="ARBA00022605"/>
    </source>
</evidence>
<evidence type="ECO:0000256" key="3">
    <source>
        <dbReference type="ARBA" id="ARBA00023002"/>
    </source>
</evidence>
<evidence type="ECO:0000313" key="8">
    <source>
        <dbReference type="EMBL" id="TCT09555.1"/>
    </source>
</evidence>
<dbReference type="Pfam" id="PF02826">
    <property type="entry name" value="2-Hacid_dh_C"/>
    <property type="match status" value="1"/>
</dbReference>
<dbReference type="PRINTS" id="PR00411">
    <property type="entry name" value="PNDRDTASEI"/>
</dbReference>
<proteinExistence type="inferred from homology"/>
<comment type="caution">
    <text evidence="8">The sequence shown here is derived from an EMBL/GenBank/DDBJ whole genome shotgun (WGS) entry which is preliminary data.</text>
</comment>
<keyword evidence="4" id="KW-0520">NAD</keyword>
<evidence type="ECO:0000259" key="7">
    <source>
        <dbReference type="Pfam" id="PF02826"/>
    </source>
</evidence>
<dbReference type="SUPFAM" id="SSF51735">
    <property type="entry name" value="NAD(P)-binding Rossmann-fold domains"/>
    <property type="match status" value="1"/>
</dbReference>
<evidence type="ECO:0000256" key="5">
    <source>
        <dbReference type="RuleBase" id="RU003719"/>
    </source>
</evidence>
<dbReference type="GO" id="GO:0016616">
    <property type="term" value="F:oxidoreductase activity, acting on the CH-OH group of donors, NAD or NADP as acceptor"/>
    <property type="evidence" value="ECO:0007669"/>
    <property type="project" value="InterPro"/>
</dbReference>
<keyword evidence="2" id="KW-0028">Amino-acid biosynthesis</keyword>
<dbReference type="PROSITE" id="PS00065">
    <property type="entry name" value="D_2_HYDROXYACID_DH_1"/>
    <property type="match status" value="1"/>
</dbReference>
<dbReference type="OrthoDB" id="9805416at2"/>
<dbReference type="Proteomes" id="UP000295525">
    <property type="component" value="Unassembled WGS sequence"/>
</dbReference>
<feature type="domain" description="D-isomer specific 2-hydroxyacid dehydrogenase NAD-binding" evidence="7">
    <location>
        <begin position="110"/>
        <end position="280"/>
    </location>
</feature>
<dbReference type="PANTHER" id="PTHR42789:SF1">
    <property type="entry name" value="D-ISOMER SPECIFIC 2-HYDROXYACID DEHYDROGENASE FAMILY PROTEIN (AFU_ORTHOLOGUE AFUA_6G10090)"/>
    <property type="match status" value="1"/>
</dbReference>
<dbReference type="RefSeq" id="WP_132580296.1">
    <property type="nucleotide sequence ID" value="NZ_SMAJ01000003.1"/>
</dbReference>
<dbReference type="InterPro" id="IPR006140">
    <property type="entry name" value="D-isomer_DH_NAD-bd"/>
</dbReference>
<accession>A0A4R3MDF9</accession>
<feature type="domain" description="D-isomer specific 2-hydroxyacid dehydrogenase catalytic" evidence="6">
    <location>
        <begin position="34"/>
        <end position="302"/>
    </location>
</feature>
<dbReference type="InterPro" id="IPR029752">
    <property type="entry name" value="D-isomer_DH_CS1"/>
</dbReference>
<keyword evidence="9" id="KW-1185">Reference proteome</keyword>
<reference evidence="8 9" key="1">
    <citation type="submission" date="2019-03" db="EMBL/GenBank/DDBJ databases">
        <title>Genomic Encyclopedia of Type Strains, Phase IV (KMG-IV): sequencing the most valuable type-strain genomes for metagenomic binning, comparative biology and taxonomic classification.</title>
        <authorList>
            <person name="Goeker M."/>
        </authorList>
    </citation>
    <scope>NUCLEOTIDE SEQUENCE [LARGE SCALE GENOMIC DNA]</scope>
    <source>
        <strain evidence="8 9">DSM 24591</strain>
    </source>
</reference>
<evidence type="ECO:0000256" key="4">
    <source>
        <dbReference type="ARBA" id="ARBA00023027"/>
    </source>
</evidence>
<sequence length="305" mass="32596">MKTVYIDCTEYGHSIIKEHSLLDRIPGLVLNVGDPDENALHSLLDGATAIVNGHTVMDAGLLGRCSALKTIVFLGTGASSYIDLAAAEKCGINVLTVRGYGNRTNAEHALALILSASRNIASMDREIRQGKWATPVGMELSGKRLGVVGAGGVGAELIKIAHAFGMDVVAWNRSPIAEGLPCKQVAFDELLISSDVVSLHLTLNDATRGIIGKKQLAMLKKEAILVNVGRGALIDEPALIEVLKNKKIRHAALDVFTQEPLPPNHELTRLDNVTLTAHAAFNSHEAMARLLSQGFDTLAQAINKH</sequence>